<organism evidence="12 13">
    <name type="scientific">Arachis duranensis</name>
    <name type="common">Wild peanut</name>
    <dbReference type="NCBI Taxonomy" id="130453"/>
    <lineage>
        <taxon>Eukaryota</taxon>
        <taxon>Viridiplantae</taxon>
        <taxon>Streptophyta</taxon>
        <taxon>Embryophyta</taxon>
        <taxon>Tracheophyta</taxon>
        <taxon>Spermatophyta</taxon>
        <taxon>Magnoliopsida</taxon>
        <taxon>eudicotyledons</taxon>
        <taxon>Gunneridae</taxon>
        <taxon>Pentapetalae</taxon>
        <taxon>rosids</taxon>
        <taxon>fabids</taxon>
        <taxon>Fabales</taxon>
        <taxon>Fabaceae</taxon>
        <taxon>Papilionoideae</taxon>
        <taxon>50 kb inversion clade</taxon>
        <taxon>dalbergioids sensu lato</taxon>
        <taxon>Dalbergieae</taxon>
        <taxon>Pterocarpus clade</taxon>
        <taxon>Arachis</taxon>
    </lineage>
</organism>
<keyword evidence="5" id="KW-0106">Calcium</keyword>
<dbReference type="GO" id="GO:0005886">
    <property type="term" value="C:plasma membrane"/>
    <property type="evidence" value="ECO:0007669"/>
    <property type="project" value="TreeGrafter"/>
</dbReference>
<dbReference type="InterPro" id="IPR018247">
    <property type="entry name" value="EF_Hand_1_Ca_BS"/>
</dbReference>
<keyword evidence="8 11" id="KW-0472">Membrane</keyword>
<dbReference type="PANTHER" id="PTHR11003:SF332">
    <property type="entry name" value="TWO PORE POTASSIUM CHANNEL A"/>
    <property type="match status" value="1"/>
</dbReference>
<keyword evidence="6 11" id="KW-1133">Transmembrane helix</keyword>
<reference evidence="12" key="1">
    <citation type="journal article" date="2016" name="Nat. Genet.">
        <title>The genome sequences of Arachis duranensis and Arachis ipaensis, the diploid ancestors of cultivated peanut.</title>
        <authorList>
            <person name="Bertioli D.J."/>
            <person name="Cannon S.B."/>
            <person name="Froenicke L."/>
            <person name="Huang G."/>
            <person name="Farmer A.D."/>
            <person name="Cannon E.K."/>
            <person name="Liu X."/>
            <person name="Gao D."/>
            <person name="Clevenger J."/>
            <person name="Dash S."/>
            <person name="Ren L."/>
            <person name="Moretzsohn M.C."/>
            <person name="Shirasawa K."/>
            <person name="Huang W."/>
            <person name="Vidigal B."/>
            <person name="Abernathy B."/>
            <person name="Chu Y."/>
            <person name="Niederhuth C.E."/>
            <person name="Umale P."/>
            <person name="Araujo A.C."/>
            <person name="Kozik A."/>
            <person name="Kim K.D."/>
            <person name="Burow M.D."/>
            <person name="Varshney R.K."/>
            <person name="Wang X."/>
            <person name="Zhang X."/>
            <person name="Barkley N."/>
            <person name="Guimaraes P.M."/>
            <person name="Isobe S."/>
            <person name="Guo B."/>
            <person name="Liao B."/>
            <person name="Stalker H.T."/>
            <person name="Schmitz R.J."/>
            <person name="Scheffler B.E."/>
            <person name="Leal-Bertioli S.C."/>
            <person name="Xun X."/>
            <person name="Jackson S.A."/>
            <person name="Michelmore R."/>
            <person name="Ozias-Akins P."/>
        </authorList>
    </citation>
    <scope>NUCLEOTIDE SEQUENCE [LARGE SCALE GENOMIC DNA]</scope>
    <source>
        <strain evidence="12">cv. V14167</strain>
    </source>
</reference>
<evidence type="ECO:0000256" key="5">
    <source>
        <dbReference type="ARBA" id="ARBA00022837"/>
    </source>
</evidence>
<feature type="transmembrane region" description="Helical" evidence="11">
    <location>
        <begin position="234"/>
        <end position="255"/>
    </location>
</feature>
<dbReference type="PROSITE" id="PS00018">
    <property type="entry name" value="EF_HAND_1"/>
    <property type="match status" value="1"/>
</dbReference>
<evidence type="ECO:0000256" key="11">
    <source>
        <dbReference type="SAM" id="Phobius"/>
    </source>
</evidence>
<dbReference type="GeneID" id="107467372"/>
<keyword evidence="4 11" id="KW-0812">Transmembrane</keyword>
<dbReference type="PRINTS" id="PR01333">
    <property type="entry name" value="2POREKCHANEL"/>
</dbReference>
<dbReference type="SUPFAM" id="SSF81324">
    <property type="entry name" value="Voltage-gated potassium channels"/>
    <property type="match status" value="2"/>
</dbReference>
<dbReference type="Pfam" id="PF07885">
    <property type="entry name" value="Ion_trans_2"/>
    <property type="match status" value="2"/>
</dbReference>
<evidence type="ECO:0000313" key="13">
    <source>
        <dbReference type="RefSeq" id="XP_015941939.1"/>
    </source>
</evidence>
<dbReference type="GO" id="GO:0009705">
    <property type="term" value="C:plant-type vacuole membrane"/>
    <property type="evidence" value="ECO:0007669"/>
    <property type="project" value="TreeGrafter"/>
</dbReference>
<reference evidence="13" key="2">
    <citation type="submission" date="2025-08" db="UniProtKB">
        <authorList>
            <consortium name="RefSeq"/>
        </authorList>
    </citation>
    <scope>IDENTIFICATION</scope>
    <source>
        <tissue evidence="13">Whole plant</tissue>
    </source>
</reference>
<comment type="subcellular location">
    <subcellularLocation>
        <location evidence="1">Membrane</location>
        <topology evidence="1">Multi-pass membrane protein</topology>
    </subcellularLocation>
</comment>
<dbReference type="OrthoDB" id="415460at2759"/>
<evidence type="ECO:0000256" key="8">
    <source>
        <dbReference type="ARBA" id="ARBA00023136"/>
    </source>
</evidence>
<dbReference type="PANTHER" id="PTHR11003">
    <property type="entry name" value="POTASSIUM CHANNEL, SUBFAMILY K"/>
    <property type="match status" value="1"/>
</dbReference>
<dbReference type="GO" id="GO:0030322">
    <property type="term" value="P:stabilization of membrane potential"/>
    <property type="evidence" value="ECO:0007669"/>
    <property type="project" value="TreeGrafter"/>
</dbReference>
<evidence type="ECO:0000256" key="10">
    <source>
        <dbReference type="SAM" id="MobiDB-lite"/>
    </source>
</evidence>
<evidence type="ECO:0000256" key="1">
    <source>
        <dbReference type="ARBA" id="ARBA00004141"/>
    </source>
</evidence>
<dbReference type="GO" id="GO:0015271">
    <property type="term" value="F:outward rectifier potassium channel activity"/>
    <property type="evidence" value="ECO:0007669"/>
    <property type="project" value="TreeGrafter"/>
</dbReference>
<keyword evidence="3" id="KW-0813">Transport</keyword>
<protein>
    <submittedName>
        <fullName evidence="13">Two pore potassium channel a-like</fullName>
    </submittedName>
</protein>
<evidence type="ECO:0000256" key="7">
    <source>
        <dbReference type="ARBA" id="ARBA00023065"/>
    </source>
</evidence>
<evidence type="ECO:0000256" key="4">
    <source>
        <dbReference type="ARBA" id="ARBA00022692"/>
    </source>
</evidence>
<dbReference type="GO" id="GO:0005509">
    <property type="term" value="F:calcium ion binding"/>
    <property type="evidence" value="ECO:0007669"/>
    <property type="project" value="InterPro"/>
</dbReference>
<feature type="compositionally biased region" description="Polar residues" evidence="10">
    <location>
        <begin position="67"/>
        <end position="81"/>
    </location>
</feature>
<dbReference type="GO" id="GO:0022841">
    <property type="term" value="F:potassium ion leak channel activity"/>
    <property type="evidence" value="ECO:0007669"/>
    <property type="project" value="TreeGrafter"/>
</dbReference>
<name>A0A6P4BLA6_ARADU</name>
<feature type="transmembrane region" description="Helical" evidence="11">
    <location>
        <begin position="119"/>
        <end position="137"/>
    </location>
</feature>
<feature type="transmembrane region" description="Helical" evidence="11">
    <location>
        <begin position="288"/>
        <end position="309"/>
    </location>
</feature>
<feature type="transmembrane region" description="Helical" evidence="11">
    <location>
        <begin position="174"/>
        <end position="194"/>
    </location>
</feature>
<dbReference type="InterPro" id="IPR011992">
    <property type="entry name" value="EF-hand-dom_pair"/>
</dbReference>
<comment type="similarity">
    <text evidence="2">Belongs to the two pore domain potassium channel (TC 1.A.1.7) family.</text>
</comment>
<dbReference type="KEGG" id="adu:107467372"/>
<evidence type="ECO:0000256" key="9">
    <source>
        <dbReference type="ARBA" id="ARBA00023303"/>
    </source>
</evidence>
<dbReference type="Gene3D" id="1.10.287.70">
    <property type="match status" value="2"/>
</dbReference>
<dbReference type="SUPFAM" id="SSF47473">
    <property type="entry name" value="EF-hand"/>
    <property type="match status" value="1"/>
</dbReference>
<feature type="region of interest" description="Disordered" evidence="10">
    <location>
        <begin position="55"/>
        <end position="81"/>
    </location>
</feature>
<sequence length="390" mass="43866">MPLVSAFENSLYFIRNNEVTLILHEKLKIISVYIILLLMGIDEAQESLLARDHYHEKSDLQRRRSTRNYGTASSDSSSQTFNNLQQNNSNHVVIVQNNNNNNNNNNPSTEQAEFQLKPVLLWLTMYLGGGTLCFYMTSNQIEGTKTNPFLDALYLCVVTMTTVGYGDLVPKSTVAKLLACFYVFTGMALVGLILNKAADYIVEKQEMLVVKAMHKELDKEFQSNNNSNKAKHKFLVAICTFLVLITVGMIFLSWVEDLDFVDALYCVCSTVTTLGYGDKSFSTGIGRAFAVFWILSSTICLAQCFAYLAEMHTDERQRSLAKMILSRKISRPDLEAADLDGDKSVSAAEFVVYKLKEMGKINDEDVSDVLEWFRKLDVDKSGTLTEADII</sequence>
<evidence type="ECO:0000256" key="6">
    <source>
        <dbReference type="ARBA" id="ARBA00022989"/>
    </source>
</evidence>
<dbReference type="InterPro" id="IPR013099">
    <property type="entry name" value="K_chnl_dom"/>
</dbReference>
<proteinExistence type="inferred from homology"/>
<keyword evidence="9" id="KW-0407">Ion channel</keyword>
<keyword evidence="7" id="KW-0406">Ion transport</keyword>
<dbReference type="Proteomes" id="UP000515211">
    <property type="component" value="Chromosome 1"/>
</dbReference>
<dbReference type="InterPro" id="IPR003280">
    <property type="entry name" value="2pore_dom_K_chnl"/>
</dbReference>
<dbReference type="AlphaFoldDB" id="A0A6P4BLA6"/>
<dbReference type="PROSITE" id="PS50222">
    <property type="entry name" value="EF_HAND_2"/>
    <property type="match status" value="1"/>
</dbReference>
<dbReference type="Gene3D" id="1.10.238.10">
    <property type="entry name" value="EF-hand"/>
    <property type="match status" value="1"/>
</dbReference>
<evidence type="ECO:0000256" key="2">
    <source>
        <dbReference type="ARBA" id="ARBA00010159"/>
    </source>
</evidence>
<accession>A0A6P4BLA6</accession>
<dbReference type="InterPro" id="IPR002048">
    <property type="entry name" value="EF_hand_dom"/>
</dbReference>
<dbReference type="RefSeq" id="XP_015941939.1">
    <property type="nucleotide sequence ID" value="XM_016086453.3"/>
</dbReference>
<keyword evidence="12" id="KW-1185">Reference proteome</keyword>
<evidence type="ECO:0000313" key="12">
    <source>
        <dbReference type="Proteomes" id="UP000515211"/>
    </source>
</evidence>
<gene>
    <name evidence="13" type="primary">LOC107467372</name>
</gene>
<evidence type="ECO:0000256" key="3">
    <source>
        <dbReference type="ARBA" id="ARBA00022448"/>
    </source>
</evidence>